<evidence type="ECO:0000313" key="8">
    <source>
        <dbReference type="EMBL" id="CAG2053170.1"/>
    </source>
</evidence>
<dbReference type="Gene3D" id="2.10.70.10">
    <property type="entry name" value="Complement Module, domain 1"/>
    <property type="match status" value="1"/>
</dbReference>
<dbReference type="InterPro" id="IPR000436">
    <property type="entry name" value="Sushi_SCR_CCP_dom"/>
</dbReference>
<dbReference type="Gene3D" id="3.10.100.10">
    <property type="entry name" value="Mannose-Binding Protein A, subunit A"/>
    <property type="match status" value="3"/>
</dbReference>
<feature type="domain" description="Sushi" evidence="7">
    <location>
        <begin position="797"/>
        <end position="863"/>
    </location>
</feature>
<dbReference type="InterPro" id="IPR002035">
    <property type="entry name" value="VWF_A"/>
</dbReference>
<dbReference type="PANTHER" id="PTHR45784:SF3">
    <property type="entry name" value="C-TYPE LECTIN DOMAIN FAMILY 4 MEMBER K-LIKE-RELATED"/>
    <property type="match status" value="1"/>
</dbReference>
<dbReference type="SMART" id="SM00032">
    <property type="entry name" value="CCP"/>
    <property type="match status" value="2"/>
</dbReference>
<evidence type="ECO:0000259" key="7">
    <source>
        <dbReference type="PROSITE" id="PS50923"/>
    </source>
</evidence>
<accession>A0ABN7NIT4</accession>
<feature type="domain" description="VWFA" evidence="6">
    <location>
        <begin position="886"/>
        <end position="1100"/>
    </location>
</feature>
<sequence>EVYSHLCGERVENYLGKTTLCTSDRDSNLNLPIISSLVYCESSAFEHTTIEAGSESCEGLHTDHDESWMPVLCTHNRVPSGTECNTKCTVEGTSLYGASRMYCNNTKWTRPHGITTRPLCLIFITNTVDQDPENNWVKYVDMLKHNGHVVYTIGVGNSDRDQLEDMASVFNNNLCFLKLANSLELTNLGLNLEKIDSNWSTIDETDTKASINAFEKITTQVGDKNMLKDVENNLTFSVRRKRSSSDVFQLLHSPEPTKKEENISTCPLLPYDGYLHWKRSTCYVGQQATVGMECVPYCKSIAQIVGPHRLVCGSNGEWLSSPKNIKQTPKCSRQGANFLSALALADREISEQDAQNKTIIRIESSKIPFTETFIYFETQYIFFSERVTWDEGAAICPSYKAQLAIVDDIHKAEFLAETIADSNNQMEDIWIGGRKINELWMWTGTGVVIPSKPNGMGFPPWVYHGERKGKECLAMDRRGHDAPLFVDLSCKLSRPFICEKSGAVDSETPVTSRRLRAGSSQYTLYHARFTWNDAVSFCRQNGKRLAIIPNKETAMSISQAMTKARPGKMGTNLIHYYALLYILRVQWIGGQHQYGQWVWVSTGQKIPHSTNMQTGYPPWRYNHTKKATGCILLDRHICDVPVFLETKCSRTRDFVCEEILIHQEDATPLRVKHKNKMFEVVPLNRTWAESSLACQEKAGHLVTLEDNDTLQFVINIMADYVREITHVWVGGSLQGKKWMWENSGEVIPFPSKNNYPPWCDNETRPDMACLNLDRADHSQPLFYGLECNNTQPFICQVDCTDPKPVKNGEWLCSTPMQKVDRRCQLECEEGRVAYGSTTLLCTVDGWVGNQDLLVDDAPPQCSSLKQNSKQMHDKLVSAVVDERPEGVMFVVEDSKQITEVEYKAELQFVDSIIENNTDSNSLPRGVHPYLNNPHQWAHGLRRQSYLVLFASDEEATVRIFLWSGMVSFSDSSKVVMGYNQTDTCAMAELLGKKSKETGQSASYYEALKTAKEQIEMNQVYKKTLVVLVAGSESRGESYEKLVSSMTEDGHSFFTIGVGSNISQKSMSSIASVGMDNQPNFFHYKNFETLAGASHYMIDGAKKYQVKLSDFGQHDSLDDLDPYALADAEEQKNMLLTETIEQSTIPTTSSIPPPVKLKSTRKTGKGKTSLVAGRLLEMPDDHRAMGESADNYNKIS</sequence>
<dbReference type="Pfam" id="PF00092">
    <property type="entry name" value="VWA"/>
    <property type="match status" value="1"/>
</dbReference>
<dbReference type="InterPro" id="IPR016186">
    <property type="entry name" value="C-type_lectin-like/link_sf"/>
</dbReference>
<dbReference type="PROSITE" id="PS50041">
    <property type="entry name" value="C_TYPE_LECTIN_2"/>
    <property type="match status" value="3"/>
</dbReference>
<protein>
    <recommendedName>
        <fullName evidence="10">C-type lectin domain-containing protein</fullName>
    </recommendedName>
</protein>
<dbReference type="Pfam" id="PF00059">
    <property type="entry name" value="Lectin_C"/>
    <property type="match status" value="2"/>
</dbReference>
<dbReference type="CDD" id="cd00037">
    <property type="entry name" value="CLECT"/>
    <property type="match status" value="2"/>
</dbReference>
<feature type="domain" description="C-type lectin" evidence="5">
    <location>
        <begin position="375"/>
        <end position="499"/>
    </location>
</feature>
<evidence type="ECO:0000259" key="5">
    <source>
        <dbReference type="PROSITE" id="PS50041"/>
    </source>
</evidence>
<evidence type="ECO:0000259" key="6">
    <source>
        <dbReference type="PROSITE" id="PS50234"/>
    </source>
</evidence>
<dbReference type="CDD" id="cd00198">
    <property type="entry name" value="vWFA"/>
    <property type="match status" value="1"/>
</dbReference>
<name>A0ABN7NIT4_TIMPD</name>
<keyword evidence="9" id="KW-1185">Reference proteome</keyword>
<dbReference type="PROSITE" id="PS50234">
    <property type="entry name" value="VWFA"/>
    <property type="match status" value="1"/>
</dbReference>
<dbReference type="Gene3D" id="3.40.50.410">
    <property type="entry name" value="von Willebrand factor, type A domain"/>
    <property type="match status" value="2"/>
</dbReference>
<dbReference type="InterPro" id="IPR016187">
    <property type="entry name" value="CTDL_fold"/>
</dbReference>
<feature type="region of interest" description="Disordered" evidence="4">
    <location>
        <begin position="1142"/>
        <end position="1169"/>
    </location>
</feature>
<dbReference type="InterPro" id="IPR035976">
    <property type="entry name" value="Sushi/SCR/CCP_sf"/>
</dbReference>
<feature type="domain" description="C-type lectin" evidence="5">
    <location>
        <begin position="673"/>
        <end position="796"/>
    </location>
</feature>
<comment type="caution">
    <text evidence="8">The sequence shown here is derived from an EMBL/GenBank/DDBJ whole genome shotgun (WGS) entry which is preliminary data.</text>
</comment>
<proteinExistence type="predicted"/>
<feature type="domain" description="C-type lectin" evidence="5">
    <location>
        <begin position="517"/>
        <end position="657"/>
    </location>
</feature>
<keyword evidence="2" id="KW-1015">Disulfide bond</keyword>
<reference evidence="8" key="1">
    <citation type="submission" date="2021-03" db="EMBL/GenBank/DDBJ databases">
        <authorList>
            <person name="Tran Van P."/>
        </authorList>
    </citation>
    <scope>NUCLEOTIDE SEQUENCE</scope>
</reference>
<keyword evidence="1" id="KW-0732">Signal</keyword>
<dbReference type="InterPro" id="IPR001304">
    <property type="entry name" value="C-type_lectin-like"/>
</dbReference>
<evidence type="ECO:0000256" key="3">
    <source>
        <dbReference type="PROSITE-ProRule" id="PRU00302"/>
    </source>
</evidence>
<dbReference type="PANTHER" id="PTHR45784">
    <property type="entry name" value="C-TYPE LECTIN DOMAIN FAMILY 20 MEMBER A-RELATED"/>
    <property type="match status" value="1"/>
</dbReference>
<gene>
    <name evidence="8" type="ORF">TPAB3V08_LOCUS246</name>
</gene>
<evidence type="ECO:0008006" key="10">
    <source>
        <dbReference type="Google" id="ProtNLM"/>
    </source>
</evidence>
<dbReference type="EMBL" id="CAJPIN010000183">
    <property type="protein sequence ID" value="CAG2053170.1"/>
    <property type="molecule type" value="Genomic_DNA"/>
</dbReference>
<dbReference type="CDD" id="cd00033">
    <property type="entry name" value="CCP"/>
    <property type="match status" value="1"/>
</dbReference>
<evidence type="ECO:0000256" key="1">
    <source>
        <dbReference type="ARBA" id="ARBA00022729"/>
    </source>
</evidence>
<dbReference type="InterPro" id="IPR036465">
    <property type="entry name" value="vWFA_dom_sf"/>
</dbReference>
<dbReference type="SUPFAM" id="SSF53300">
    <property type="entry name" value="vWA-like"/>
    <property type="match status" value="2"/>
</dbReference>
<feature type="non-terminal residue" evidence="8">
    <location>
        <position position="1"/>
    </location>
</feature>
<dbReference type="SMART" id="SM00034">
    <property type="entry name" value="CLECT"/>
    <property type="match status" value="3"/>
</dbReference>
<organism evidence="8 9">
    <name type="scientific">Timema podura</name>
    <name type="common">Walking stick</name>
    <dbReference type="NCBI Taxonomy" id="61482"/>
    <lineage>
        <taxon>Eukaryota</taxon>
        <taxon>Metazoa</taxon>
        <taxon>Ecdysozoa</taxon>
        <taxon>Arthropoda</taxon>
        <taxon>Hexapoda</taxon>
        <taxon>Insecta</taxon>
        <taxon>Pterygota</taxon>
        <taxon>Neoptera</taxon>
        <taxon>Polyneoptera</taxon>
        <taxon>Phasmatodea</taxon>
        <taxon>Timematodea</taxon>
        <taxon>Timematoidea</taxon>
        <taxon>Timematidae</taxon>
        <taxon>Timema</taxon>
    </lineage>
</organism>
<evidence type="ECO:0000256" key="4">
    <source>
        <dbReference type="SAM" id="MobiDB-lite"/>
    </source>
</evidence>
<dbReference type="Proteomes" id="UP001153148">
    <property type="component" value="Unassembled WGS sequence"/>
</dbReference>
<keyword evidence="3" id="KW-0768">Sushi</keyword>
<comment type="caution">
    <text evidence="3">Lacks conserved residue(s) required for the propagation of feature annotation.</text>
</comment>
<dbReference type="SUPFAM" id="SSF57535">
    <property type="entry name" value="Complement control module/SCR domain"/>
    <property type="match status" value="1"/>
</dbReference>
<evidence type="ECO:0000313" key="9">
    <source>
        <dbReference type="Proteomes" id="UP001153148"/>
    </source>
</evidence>
<dbReference type="PROSITE" id="PS50923">
    <property type="entry name" value="SUSHI"/>
    <property type="match status" value="1"/>
</dbReference>
<dbReference type="SUPFAM" id="SSF56436">
    <property type="entry name" value="C-type lectin-like"/>
    <property type="match status" value="3"/>
</dbReference>
<evidence type="ECO:0000256" key="2">
    <source>
        <dbReference type="ARBA" id="ARBA00023157"/>
    </source>
</evidence>